<dbReference type="Proteomes" id="UP000266091">
    <property type="component" value="Unassembled WGS sequence"/>
</dbReference>
<evidence type="ECO:0000256" key="3">
    <source>
        <dbReference type="RuleBase" id="RU003880"/>
    </source>
</evidence>
<accession>A0A401LJ87</accession>
<organism evidence="5 6">
    <name type="scientific">Mesosutterella multiformis</name>
    <dbReference type="NCBI Taxonomy" id="2259133"/>
    <lineage>
        <taxon>Bacteria</taxon>
        <taxon>Pseudomonadati</taxon>
        <taxon>Pseudomonadota</taxon>
        <taxon>Betaproteobacteria</taxon>
        <taxon>Burkholderiales</taxon>
        <taxon>Sutterellaceae</taxon>
        <taxon>Mesosutterella</taxon>
    </lineage>
</organism>
<keyword evidence="1 3" id="KW-0285">Flavoprotein</keyword>
<keyword evidence="2 3" id="KW-0560">Oxidoreductase</keyword>
<comment type="cofactor">
    <cofactor evidence="3">
        <name>FAD</name>
        <dbReference type="ChEBI" id="CHEBI:57692"/>
    </cofactor>
</comment>
<keyword evidence="3" id="KW-0274">FAD</keyword>
<dbReference type="GO" id="GO:0004791">
    <property type="term" value="F:thioredoxin-disulfide reductase (NADPH) activity"/>
    <property type="evidence" value="ECO:0007669"/>
    <property type="project" value="UniProtKB-UniRule"/>
</dbReference>
<evidence type="ECO:0000313" key="6">
    <source>
        <dbReference type="Proteomes" id="UP000266091"/>
    </source>
</evidence>
<dbReference type="Pfam" id="PF07992">
    <property type="entry name" value="Pyr_redox_2"/>
    <property type="match status" value="1"/>
</dbReference>
<feature type="domain" description="FAD/NAD(P)-binding" evidence="4">
    <location>
        <begin position="9"/>
        <end position="299"/>
    </location>
</feature>
<keyword evidence="3" id="KW-0676">Redox-active center</keyword>
<proteinExistence type="inferred from homology"/>
<dbReference type="OrthoDB" id="9806179at2"/>
<protein>
    <recommendedName>
        <fullName evidence="3">Thioredoxin reductase</fullName>
        <ecNumber evidence="3">1.8.1.9</ecNumber>
    </recommendedName>
</protein>
<evidence type="ECO:0000256" key="1">
    <source>
        <dbReference type="ARBA" id="ARBA00022630"/>
    </source>
</evidence>
<dbReference type="NCBIfam" id="TIGR01292">
    <property type="entry name" value="TRX_reduct"/>
    <property type="match status" value="1"/>
</dbReference>
<dbReference type="SUPFAM" id="SSF51905">
    <property type="entry name" value="FAD/NAD(P)-binding domain"/>
    <property type="match status" value="1"/>
</dbReference>
<comment type="caution">
    <text evidence="5">The sequence shown here is derived from an EMBL/GenBank/DDBJ whole genome shotgun (WGS) entry which is preliminary data.</text>
</comment>
<accession>A0A388SDU4</accession>
<dbReference type="InterPro" id="IPR023753">
    <property type="entry name" value="FAD/NAD-binding_dom"/>
</dbReference>
<comment type="catalytic activity">
    <reaction evidence="3">
        <text>[thioredoxin]-dithiol + NADP(+) = [thioredoxin]-disulfide + NADPH + H(+)</text>
        <dbReference type="Rhea" id="RHEA:20345"/>
        <dbReference type="Rhea" id="RHEA-COMP:10698"/>
        <dbReference type="Rhea" id="RHEA-COMP:10700"/>
        <dbReference type="ChEBI" id="CHEBI:15378"/>
        <dbReference type="ChEBI" id="CHEBI:29950"/>
        <dbReference type="ChEBI" id="CHEBI:50058"/>
        <dbReference type="ChEBI" id="CHEBI:57783"/>
        <dbReference type="ChEBI" id="CHEBI:58349"/>
        <dbReference type="EC" id="1.8.1.9"/>
    </reaction>
</comment>
<name>A0A388SDU4_9BURK</name>
<dbReference type="InterPro" id="IPR050097">
    <property type="entry name" value="Ferredoxin-NADP_redctase_2"/>
</dbReference>
<dbReference type="GO" id="GO:0019430">
    <property type="term" value="P:removal of superoxide radicals"/>
    <property type="evidence" value="ECO:0007669"/>
    <property type="project" value="UniProtKB-UniRule"/>
</dbReference>
<keyword evidence="6" id="KW-1185">Reference proteome</keyword>
<dbReference type="RefSeq" id="WP_116269968.1">
    <property type="nucleotide sequence ID" value="NZ_BGZJ01000001.1"/>
</dbReference>
<dbReference type="Gene3D" id="3.50.50.60">
    <property type="entry name" value="FAD/NAD(P)-binding domain"/>
    <property type="match status" value="2"/>
</dbReference>
<gene>
    <name evidence="5" type="primary">trxB</name>
    <name evidence="5" type="ORF">MESMUL_09750</name>
</gene>
<dbReference type="InterPro" id="IPR036188">
    <property type="entry name" value="FAD/NAD-bd_sf"/>
</dbReference>
<sequence length="317" mass="33123">MTSSLHSPVIILGSGPAGWTAAIYAARAGLNPTLITGLEAGGQLTTTNEVDNWPGAVEGIFGTELMDRMAKHAERFGTKVVNDVITSADLSAKPFALTGTQGVYTADAVIIATGASARYLGLPSETAFRGKGVSACATCDGFFYRKKPVAVVGGGSSACSEALYLSNIASVVHLVHRRDTFRAESIEVARIMKAVEEGKIILHLEREVDEVLGDKMGVTGLRLRSTSTGETEEIKVDGVFIAIGHKPNTDIFAGQLALENGYIVTGRGTDAKTATSVPGVFAAGDVQDPVYAQAITSAGTGCMAALDAQKWLEALDR</sequence>
<evidence type="ECO:0000256" key="2">
    <source>
        <dbReference type="ARBA" id="ARBA00023002"/>
    </source>
</evidence>
<dbReference type="InterPro" id="IPR005982">
    <property type="entry name" value="Thioredox_Rdtase"/>
</dbReference>
<evidence type="ECO:0000313" key="5">
    <source>
        <dbReference type="EMBL" id="GBO93621.1"/>
    </source>
</evidence>
<dbReference type="PRINTS" id="PR00469">
    <property type="entry name" value="PNDRDTASEII"/>
</dbReference>
<dbReference type="PANTHER" id="PTHR48105">
    <property type="entry name" value="THIOREDOXIN REDUCTASE 1-RELATED-RELATED"/>
    <property type="match status" value="1"/>
</dbReference>
<comment type="similarity">
    <text evidence="3">Belongs to the class-II pyridine nucleotide-disulfide oxidoreductase family.</text>
</comment>
<dbReference type="AlphaFoldDB" id="A0A388SDU4"/>
<evidence type="ECO:0000259" key="4">
    <source>
        <dbReference type="Pfam" id="PF07992"/>
    </source>
</evidence>
<reference evidence="5 6" key="1">
    <citation type="journal article" date="2018" name="Int. J. Syst. Evol. Microbiol.">
        <title>Mesosutterella multiformis gen. nov., sp. nov., a member of the family Sutterellaceae and Sutterella megalosphaeroides sp. nov., isolated from human faeces.</title>
        <authorList>
            <person name="Sakamoto M."/>
            <person name="Ikeyama N."/>
            <person name="Kunihiro T."/>
            <person name="Iino T."/>
            <person name="Yuki M."/>
            <person name="Ohkuma M."/>
        </authorList>
    </citation>
    <scope>NUCLEOTIDE SEQUENCE [LARGE SCALE GENOMIC DNA]</scope>
    <source>
        <strain evidence="5 6">4NBBH2</strain>
    </source>
</reference>
<dbReference type="EMBL" id="BGZJ01000001">
    <property type="protein sequence ID" value="GBO93621.1"/>
    <property type="molecule type" value="Genomic_DNA"/>
</dbReference>
<comment type="subunit">
    <text evidence="3">Homodimer.</text>
</comment>
<dbReference type="PRINTS" id="PR00368">
    <property type="entry name" value="FADPNR"/>
</dbReference>
<dbReference type="EC" id="1.8.1.9" evidence="3"/>
<dbReference type="GO" id="GO:0005737">
    <property type="term" value="C:cytoplasm"/>
    <property type="evidence" value="ECO:0007669"/>
    <property type="project" value="InterPro"/>
</dbReference>